<dbReference type="InterPro" id="IPR036259">
    <property type="entry name" value="MFS_trans_sf"/>
</dbReference>
<dbReference type="InterPro" id="IPR050171">
    <property type="entry name" value="MFS_Transporters"/>
</dbReference>
<keyword evidence="6 7" id="KW-0472">Membrane</keyword>
<comment type="caution">
    <text evidence="9">The sequence shown here is derived from an EMBL/GenBank/DDBJ whole genome shotgun (WGS) entry which is preliminary data.</text>
</comment>
<dbReference type="GO" id="GO:0022857">
    <property type="term" value="F:transmembrane transporter activity"/>
    <property type="evidence" value="ECO:0007669"/>
    <property type="project" value="InterPro"/>
</dbReference>
<feature type="transmembrane region" description="Helical" evidence="7">
    <location>
        <begin position="323"/>
        <end position="349"/>
    </location>
</feature>
<dbReference type="AlphaFoldDB" id="A0A951U9Z1"/>
<accession>A0A951U9Z1</accession>
<evidence type="ECO:0000256" key="7">
    <source>
        <dbReference type="SAM" id="Phobius"/>
    </source>
</evidence>
<evidence type="ECO:0000256" key="1">
    <source>
        <dbReference type="ARBA" id="ARBA00004651"/>
    </source>
</evidence>
<feature type="transmembrane region" description="Helical" evidence="7">
    <location>
        <begin position="20"/>
        <end position="43"/>
    </location>
</feature>
<protein>
    <submittedName>
        <fullName evidence="9">MFS transporter</fullName>
    </submittedName>
</protein>
<evidence type="ECO:0000313" key="10">
    <source>
        <dbReference type="Proteomes" id="UP000753908"/>
    </source>
</evidence>
<comment type="subcellular location">
    <subcellularLocation>
        <location evidence="1">Cell membrane</location>
        <topology evidence="1">Multi-pass membrane protein</topology>
    </subcellularLocation>
</comment>
<reference evidence="9" key="1">
    <citation type="submission" date="2021-05" db="EMBL/GenBank/DDBJ databases">
        <authorList>
            <person name="Pietrasiak N."/>
            <person name="Ward R."/>
            <person name="Stajich J.E."/>
            <person name="Kurbessoian T."/>
        </authorList>
    </citation>
    <scope>NUCLEOTIDE SEQUENCE</scope>
    <source>
        <strain evidence="9">CPER-KK1</strain>
    </source>
</reference>
<dbReference type="EMBL" id="JAHHIF010000015">
    <property type="protein sequence ID" value="MBW4545430.1"/>
    <property type="molecule type" value="Genomic_DNA"/>
</dbReference>
<organism evidence="9 10">
    <name type="scientific">Symplocastrum torsivum CPER-KK1</name>
    <dbReference type="NCBI Taxonomy" id="450513"/>
    <lineage>
        <taxon>Bacteria</taxon>
        <taxon>Bacillati</taxon>
        <taxon>Cyanobacteriota</taxon>
        <taxon>Cyanophyceae</taxon>
        <taxon>Oscillatoriophycideae</taxon>
        <taxon>Oscillatoriales</taxon>
        <taxon>Microcoleaceae</taxon>
        <taxon>Symplocastrum</taxon>
    </lineage>
</organism>
<feature type="transmembrane region" description="Helical" evidence="7">
    <location>
        <begin position="156"/>
        <end position="178"/>
    </location>
</feature>
<feature type="domain" description="Major facilitator superfamily (MFS) profile" evidence="8">
    <location>
        <begin position="19"/>
        <end position="415"/>
    </location>
</feature>
<dbReference type="PANTHER" id="PTHR23517:SF2">
    <property type="entry name" value="MULTIDRUG RESISTANCE PROTEIN MDTH"/>
    <property type="match status" value="1"/>
</dbReference>
<evidence type="ECO:0000313" key="9">
    <source>
        <dbReference type="EMBL" id="MBW4545430.1"/>
    </source>
</evidence>
<feature type="transmembrane region" description="Helical" evidence="7">
    <location>
        <begin position="224"/>
        <end position="242"/>
    </location>
</feature>
<evidence type="ECO:0000256" key="4">
    <source>
        <dbReference type="ARBA" id="ARBA00022692"/>
    </source>
</evidence>
<feature type="transmembrane region" description="Helical" evidence="7">
    <location>
        <begin position="89"/>
        <end position="107"/>
    </location>
</feature>
<evidence type="ECO:0000256" key="2">
    <source>
        <dbReference type="ARBA" id="ARBA00022448"/>
    </source>
</evidence>
<keyword evidence="3" id="KW-1003">Cell membrane</keyword>
<dbReference type="Proteomes" id="UP000753908">
    <property type="component" value="Unassembled WGS sequence"/>
</dbReference>
<keyword evidence="5 7" id="KW-1133">Transmembrane helix</keyword>
<dbReference type="PROSITE" id="PS50850">
    <property type="entry name" value="MFS"/>
    <property type="match status" value="1"/>
</dbReference>
<dbReference type="Pfam" id="PF07690">
    <property type="entry name" value="MFS_1"/>
    <property type="match status" value="2"/>
</dbReference>
<keyword evidence="2" id="KW-0813">Transport</keyword>
<sequence>MNFYLRQKLLSWLPQLSYQVWILAAGRLLSQIGSGFTLFYAPIFFVNQVGLSATAVGVGLGSGSITGVIGRFLGGSFADSKSWGRRPTLLLSAAISAISSVILALTFNFPVFIIGNLLMGLGIGLYWPATEAAVADLTTIEQRNEAFAITRLADSLGLGMGVVLGGALIAATGSYRSLFVIDSISFVVFFAIVYAVIAETGKFDEHHSKQVSKGWIIALRDRQLMVYVLVNIIFTTYLAQVNSTMPLYFANFISGETAKGGFSPKVISGLFTWHIVCAALCQLPIARTLNRFSRPRALTISMVLWGVGFILIWATGVASTHSIIWAVFALGILAIATVAYTPSASALVVDLAPESLRGVYLSINSQCWAIGYFIGPPLGGWVLDQSQATAHSFWLAAAVSIVVGIVILQYLDRILDVTIPRERY</sequence>
<evidence type="ECO:0000256" key="5">
    <source>
        <dbReference type="ARBA" id="ARBA00022989"/>
    </source>
</evidence>
<dbReference type="InterPro" id="IPR011701">
    <property type="entry name" value="MFS"/>
</dbReference>
<gene>
    <name evidence="9" type="ORF">KME25_13425</name>
</gene>
<evidence type="ECO:0000256" key="3">
    <source>
        <dbReference type="ARBA" id="ARBA00022475"/>
    </source>
</evidence>
<name>A0A951U9Z1_9CYAN</name>
<feature type="transmembrane region" description="Helical" evidence="7">
    <location>
        <begin position="297"/>
        <end position="317"/>
    </location>
</feature>
<dbReference type="PANTHER" id="PTHR23517">
    <property type="entry name" value="RESISTANCE PROTEIN MDTM, PUTATIVE-RELATED-RELATED"/>
    <property type="match status" value="1"/>
</dbReference>
<feature type="transmembrane region" description="Helical" evidence="7">
    <location>
        <begin position="113"/>
        <end position="135"/>
    </location>
</feature>
<proteinExistence type="predicted"/>
<dbReference type="SUPFAM" id="SSF103473">
    <property type="entry name" value="MFS general substrate transporter"/>
    <property type="match status" value="1"/>
</dbReference>
<evidence type="ECO:0000259" key="8">
    <source>
        <dbReference type="PROSITE" id="PS50850"/>
    </source>
</evidence>
<dbReference type="GO" id="GO:0005886">
    <property type="term" value="C:plasma membrane"/>
    <property type="evidence" value="ECO:0007669"/>
    <property type="project" value="UniProtKB-SubCell"/>
</dbReference>
<dbReference type="Gene3D" id="1.20.1250.20">
    <property type="entry name" value="MFS general substrate transporter like domains"/>
    <property type="match status" value="2"/>
</dbReference>
<feature type="transmembrane region" description="Helical" evidence="7">
    <location>
        <begin position="393"/>
        <end position="411"/>
    </location>
</feature>
<feature type="transmembrane region" description="Helical" evidence="7">
    <location>
        <begin position="49"/>
        <end position="69"/>
    </location>
</feature>
<reference evidence="9" key="2">
    <citation type="journal article" date="2022" name="Microbiol. Resour. Announc.">
        <title>Metagenome Sequencing to Explore Phylogenomics of Terrestrial Cyanobacteria.</title>
        <authorList>
            <person name="Ward R.D."/>
            <person name="Stajich J.E."/>
            <person name="Johansen J.R."/>
            <person name="Huntemann M."/>
            <person name="Clum A."/>
            <person name="Foster B."/>
            <person name="Foster B."/>
            <person name="Roux S."/>
            <person name="Palaniappan K."/>
            <person name="Varghese N."/>
            <person name="Mukherjee S."/>
            <person name="Reddy T.B.K."/>
            <person name="Daum C."/>
            <person name="Copeland A."/>
            <person name="Chen I.A."/>
            <person name="Ivanova N.N."/>
            <person name="Kyrpides N.C."/>
            <person name="Shapiro N."/>
            <person name="Eloe-Fadrosh E.A."/>
            <person name="Pietrasiak N."/>
        </authorList>
    </citation>
    <scope>NUCLEOTIDE SEQUENCE</scope>
    <source>
        <strain evidence="9">CPER-KK1</strain>
    </source>
</reference>
<keyword evidence="4 7" id="KW-0812">Transmembrane</keyword>
<evidence type="ECO:0000256" key="6">
    <source>
        <dbReference type="ARBA" id="ARBA00023136"/>
    </source>
</evidence>
<dbReference type="InterPro" id="IPR020846">
    <property type="entry name" value="MFS_dom"/>
</dbReference>
<feature type="transmembrane region" description="Helical" evidence="7">
    <location>
        <begin position="361"/>
        <end position="381"/>
    </location>
</feature>
<feature type="transmembrane region" description="Helical" evidence="7">
    <location>
        <begin position="262"/>
        <end position="285"/>
    </location>
</feature>
<feature type="transmembrane region" description="Helical" evidence="7">
    <location>
        <begin position="184"/>
        <end position="203"/>
    </location>
</feature>